<dbReference type="VEuPathDB" id="FungiDB:MGYG_02499"/>
<organism evidence="4">
    <name type="scientific">Arthroderma gypseum (strain ATCC MYA-4604 / CBS 118893)</name>
    <name type="common">Microsporum gypseum</name>
    <dbReference type="NCBI Taxonomy" id="535722"/>
    <lineage>
        <taxon>Eukaryota</taxon>
        <taxon>Fungi</taxon>
        <taxon>Dikarya</taxon>
        <taxon>Ascomycota</taxon>
        <taxon>Pezizomycotina</taxon>
        <taxon>Eurotiomycetes</taxon>
        <taxon>Eurotiomycetidae</taxon>
        <taxon>Onygenales</taxon>
        <taxon>Arthrodermataceae</taxon>
        <taxon>Nannizzia</taxon>
    </lineage>
</organism>
<dbReference type="InParanoid" id="E4UMX3"/>
<gene>
    <name evidence="3" type="ORF">MGYG_02499</name>
</gene>
<name>E4UMX3_ARTGP</name>
<evidence type="ECO:0000256" key="1">
    <source>
        <dbReference type="SAM" id="MobiDB-lite"/>
    </source>
</evidence>
<keyword evidence="2" id="KW-0812">Transmembrane</keyword>
<dbReference type="GeneID" id="10030272"/>
<evidence type="ECO:0000313" key="3">
    <source>
        <dbReference type="EMBL" id="EFQ99487.1"/>
    </source>
</evidence>
<proteinExistence type="predicted"/>
<accession>E4UMX3</accession>
<dbReference type="RefSeq" id="XP_003174970.1">
    <property type="nucleotide sequence ID" value="XM_003174922.1"/>
</dbReference>
<feature type="compositionally biased region" description="Low complexity" evidence="1">
    <location>
        <begin position="57"/>
        <end position="69"/>
    </location>
</feature>
<keyword evidence="4" id="KW-1185">Reference proteome</keyword>
<keyword evidence="2" id="KW-1133">Transmembrane helix</keyword>
<dbReference type="HOGENOM" id="CLU_1834679_0_0_1"/>
<feature type="transmembrane region" description="Helical" evidence="2">
    <location>
        <begin position="110"/>
        <end position="128"/>
    </location>
</feature>
<sequence length="140" mass="15489">MATRLTDICPAAKKEMKPSPQTLLCQLSYAELCNASTRAIQFRSYREQHLKNGDGEASSVSTASQSQSQGKRREPMEPLELIPSRSLSLLFPPHGMLLFPTTAATARERATLLVIGVVDVCGLVWLYTLPDRSMIHEPCE</sequence>
<dbReference type="Proteomes" id="UP000002669">
    <property type="component" value="Unassembled WGS sequence"/>
</dbReference>
<protein>
    <submittedName>
        <fullName evidence="3">Uncharacterized protein</fullName>
    </submittedName>
</protein>
<feature type="region of interest" description="Disordered" evidence="1">
    <location>
        <begin position="50"/>
        <end position="78"/>
    </location>
</feature>
<dbReference type="EMBL" id="DS989823">
    <property type="protein sequence ID" value="EFQ99487.1"/>
    <property type="molecule type" value="Genomic_DNA"/>
</dbReference>
<reference evidence="4" key="1">
    <citation type="journal article" date="2012" name="MBio">
        <title>Comparative genome analysis of Trichophyton rubrum and related dermatophytes reveals candidate genes involved in infection.</title>
        <authorList>
            <person name="Martinez D.A."/>
            <person name="Oliver B.G."/>
            <person name="Graeser Y."/>
            <person name="Goldberg J.M."/>
            <person name="Li W."/>
            <person name="Martinez-Rossi N.M."/>
            <person name="Monod M."/>
            <person name="Shelest E."/>
            <person name="Barton R.C."/>
            <person name="Birch E."/>
            <person name="Brakhage A.A."/>
            <person name="Chen Z."/>
            <person name="Gurr S.J."/>
            <person name="Heiman D."/>
            <person name="Heitman J."/>
            <person name="Kosti I."/>
            <person name="Rossi A."/>
            <person name="Saif S."/>
            <person name="Samalova M."/>
            <person name="Saunders C.W."/>
            <person name="Shea T."/>
            <person name="Summerbell R.C."/>
            <person name="Xu J."/>
            <person name="Young S."/>
            <person name="Zeng Q."/>
            <person name="Birren B.W."/>
            <person name="Cuomo C.A."/>
            <person name="White T.C."/>
        </authorList>
    </citation>
    <scope>NUCLEOTIDE SEQUENCE [LARGE SCALE GENOMIC DNA]</scope>
    <source>
        <strain evidence="4">ATCC MYA-4604 / CBS 118893</strain>
    </source>
</reference>
<evidence type="ECO:0000313" key="4">
    <source>
        <dbReference type="Proteomes" id="UP000002669"/>
    </source>
</evidence>
<keyword evidence="2" id="KW-0472">Membrane</keyword>
<evidence type="ECO:0000256" key="2">
    <source>
        <dbReference type="SAM" id="Phobius"/>
    </source>
</evidence>
<dbReference type="AlphaFoldDB" id="E4UMX3"/>